<organism evidence="3 4">
    <name type="scientific">Cnephaeus nilssonii</name>
    <name type="common">Northern bat</name>
    <name type="synonym">Eptesicus nilssonii</name>
    <dbReference type="NCBI Taxonomy" id="3371016"/>
    <lineage>
        <taxon>Eukaryota</taxon>
        <taxon>Metazoa</taxon>
        <taxon>Chordata</taxon>
        <taxon>Craniata</taxon>
        <taxon>Vertebrata</taxon>
        <taxon>Euteleostomi</taxon>
        <taxon>Mammalia</taxon>
        <taxon>Eutheria</taxon>
        <taxon>Laurasiatheria</taxon>
        <taxon>Chiroptera</taxon>
        <taxon>Yangochiroptera</taxon>
        <taxon>Vespertilionidae</taxon>
        <taxon>Cnephaeus</taxon>
    </lineage>
</organism>
<keyword evidence="2" id="KW-0812">Transmembrane</keyword>
<keyword evidence="4" id="KW-1185">Reference proteome</keyword>
<reference evidence="3" key="1">
    <citation type="submission" date="2023-06" db="EMBL/GenBank/DDBJ databases">
        <title>Reference genome for the Northern bat (Eptesicus nilssonii), a most northern bat species.</title>
        <authorList>
            <person name="Laine V.N."/>
            <person name="Pulliainen A.T."/>
            <person name="Lilley T.M."/>
        </authorList>
    </citation>
    <scope>NUCLEOTIDE SEQUENCE</scope>
    <source>
        <strain evidence="3">BLF_Eptnil</strain>
        <tissue evidence="3">Kidney</tissue>
    </source>
</reference>
<evidence type="ECO:0000256" key="1">
    <source>
        <dbReference type="SAM" id="MobiDB-lite"/>
    </source>
</evidence>
<proteinExistence type="predicted"/>
<accession>A0AA40LF06</accession>
<dbReference type="InterPro" id="IPR031517">
    <property type="entry name" value="RHEX-like"/>
</dbReference>
<feature type="transmembrane region" description="Helical" evidence="2">
    <location>
        <begin position="76"/>
        <end position="101"/>
    </location>
</feature>
<dbReference type="Proteomes" id="UP001177744">
    <property type="component" value="Unassembled WGS sequence"/>
</dbReference>
<dbReference type="PANTHER" id="PTHR38491:SF1">
    <property type="entry name" value="REGULATOR OF HEMOGLOBINIZATION AND ERYTHROID CELL EXPANSION PROTEIN"/>
    <property type="match status" value="1"/>
</dbReference>
<evidence type="ECO:0000313" key="3">
    <source>
        <dbReference type="EMBL" id="KAK1329384.1"/>
    </source>
</evidence>
<keyword evidence="2" id="KW-0472">Membrane</keyword>
<dbReference type="GO" id="GO:0005886">
    <property type="term" value="C:plasma membrane"/>
    <property type="evidence" value="ECO:0007669"/>
    <property type="project" value="TreeGrafter"/>
</dbReference>
<keyword evidence="2" id="KW-1133">Transmembrane helix</keyword>
<sequence>MVLYIGNENQERARFFTGPLGNGSPDGSAGATTWKRGAQGGSSQVSSCCTGKRLSPTHSPRPPYRKLAMLTEDMKLWHGLVIAVVSLVLQACLLAAIYYLLSRHMAKENEQLLKRSRLWAPKPSLAHHRSPAAQETKETKETGAERSTPAWEPRYRNDCNTSSESSDTSDSAGRSPPPCQVMDTPSDPSPPYAAWGPKKVNYTQVVFPATGGLDNESALDYEDIEDMTDYVNINPKSHTHNLWTFVNPAASEPVEYSQVAM</sequence>
<feature type="region of interest" description="Disordered" evidence="1">
    <location>
        <begin position="16"/>
        <end position="60"/>
    </location>
</feature>
<feature type="region of interest" description="Disordered" evidence="1">
    <location>
        <begin position="123"/>
        <end position="195"/>
    </location>
</feature>
<protein>
    <recommendedName>
        <fullName evidence="5">Regulator of hemoglobinization and erythroid cell expansion</fullName>
    </recommendedName>
</protein>
<evidence type="ECO:0000313" key="4">
    <source>
        <dbReference type="Proteomes" id="UP001177744"/>
    </source>
</evidence>
<dbReference type="Pfam" id="PF15763">
    <property type="entry name" value="DUF4692"/>
    <property type="match status" value="2"/>
</dbReference>
<comment type="caution">
    <text evidence="3">The sequence shown here is derived from an EMBL/GenBank/DDBJ whole genome shotgun (WGS) entry which is preliminary data.</text>
</comment>
<dbReference type="EMBL" id="JAULJE010000022">
    <property type="protein sequence ID" value="KAK1329384.1"/>
    <property type="molecule type" value="Genomic_DNA"/>
</dbReference>
<evidence type="ECO:0000256" key="2">
    <source>
        <dbReference type="SAM" id="Phobius"/>
    </source>
</evidence>
<gene>
    <name evidence="3" type="ORF">QTO34_011568</name>
</gene>
<dbReference type="AlphaFoldDB" id="A0AA40LF06"/>
<dbReference type="PANTHER" id="PTHR38491">
    <property type="entry name" value="REGULATOR OF HEMOGLOBINIZATION AND ERYTHROID CELL EXPANSION PROTEIN"/>
    <property type="match status" value="1"/>
</dbReference>
<name>A0AA40LF06_CNENI</name>
<feature type="compositionally biased region" description="Low complexity" evidence="1">
    <location>
        <begin position="161"/>
        <end position="171"/>
    </location>
</feature>
<evidence type="ECO:0008006" key="5">
    <source>
        <dbReference type="Google" id="ProtNLM"/>
    </source>
</evidence>
<feature type="compositionally biased region" description="Basic and acidic residues" evidence="1">
    <location>
        <begin position="135"/>
        <end position="144"/>
    </location>
</feature>